<reference evidence="2" key="1">
    <citation type="submission" date="2014-05" db="EMBL/GenBank/DDBJ databases">
        <title>The genome and life-stage specific transcriptomes of Globodera pallida elucidate key aspects of plant parasitism by a cyst nematode.</title>
        <authorList>
            <person name="Cotton J.A."/>
            <person name="Lilley C.J."/>
            <person name="Jones L.M."/>
            <person name="Kikuchi T."/>
            <person name="Reid A.J."/>
            <person name="Thorpe P."/>
            <person name="Tsai I.J."/>
            <person name="Beasley H."/>
            <person name="Blok V."/>
            <person name="Cock P.J.A."/>
            <person name="Van den Akker S.E."/>
            <person name="Holroyd N."/>
            <person name="Hunt M."/>
            <person name="Mantelin S."/>
            <person name="Naghra H."/>
            <person name="Pain A."/>
            <person name="Palomares-Rius J.E."/>
            <person name="Zarowiecki M."/>
            <person name="Berriman M."/>
            <person name="Jones J.T."/>
            <person name="Urwin P.E."/>
        </authorList>
    </citation>
    <scope>NUCLEOTIDE SEQUENCE [LARGE SCALE GENOMIC DNA]</scope>
    <source>
        <strain evidence="2">Lindley</strain>
    </source>
</reference>
<evidence type="ECO:0000256" key="1">
    <source>
        <dbReference type="SAM" id="Phobius"/>
    </source>
</evidence>
<dbReference type="WBParaSite" id="GPLIN_001179400">
    <property type="protein sequence ID" value="GPLIN_001179400"/>
    <property type="gene ID" value="GPLIN_001179400"/>
</dbReference>
<keyword evidence="1" id="KW-1133">Transmembrane helix</keyword>
<sequence>MIALTLIPLHLLTFIVAIVFIVLIQCCACCKGKRVPSYASANNSNYSTLGKLDAEIFAEKKPKTPKGTPGEV</sequence>
<keyword evidence="2" id="KW-1185">Reference proteome</keyword>
<dbReference type="AlphaFoldDB" id="A0A183CFY9"/>
<protein>
    <submittedName>
        <fullName evidence="3">Uncharacterized protein</fullName>
    </submittedName>
</protein>
<name>A0A183CFY9_GLOPA</name>
<accession>A0A183CFY9</accession>
<dbReference type="Proteomes" id="UP000050741">
    <property type="component" value="Unassembled WGS sequence"/>
</dbReference>
<evidence type="ECO:0000313" key="3">
    <source>
        <dbReference type="WBParaSite" id="GPLIN_001179400"/>
    </source>
</evidence>
<evidence type="ECO:0000313" key="2">
    <source>
        <dbReference type="Proteomes" id="UP000050741"/>
    </source>
</evidence>
<organism evidence="2 3">
    <name type="scientific">Globodera pallida</name>
    <name type="common">Potato cyst nematode worm</name>
    <name type="synonym">Heterodera pallida</name>
    <dbReference type="NCBI Taxonomy" id="36090"/>
    <lineage>
        <taxon>Eukaryota</taxon>
        <taxon>Metazoa</taxon>
        <taxon>Ecdysozoa</taxon>
        <taxon>Nematoda</taxon>
        <taxon>Chromadorea</taxon>
        <taxon>Rhabditida</taxon>
        <taxon>Tylenchina</taxon>
        <taxon>Tylenchomorpha</taxon>
        <taxon>Tylenchoidea</taxon>
        <taxon>Heteroderidae</taxon>
        <taxon>Heteroderinae</taxon>
        <taxon>Globodera</taxon>
    </lineage>
</organism>
<reference evidence="3" key="2">
    <citation type="submission" date="2016-06" db="UniProtKB">
        <authorList>
            <consortium name="WormBaseParasite"/>
        </authorList>
    </citation>
    <scope>IDENTIFICATION</scope>
</reference>
<keyword evidence="1" id="KW-0812">Transmembrane</keyword>
<proteinExistence type="predicted"/>
<feature type="transmembrane region" description="Helical" evidence="1">
    <location>
        <begin position="6"/>
        <end position="24"/>
    </location>
</feature>
<keyword evidence="1" id="KW-0472">Membrane</keyword>